<feature type="domain" description="AP2/ERF" evidence="6">
    <location>
        <begin position="65"/>
        <end position="113"/>
    </location>
</feature>
<evidence type="ECO:0000256" key="4">
    <source>
        <dbReference type="ARBA" id="ARBA00023163"/>
    </source>
</evidence>
<keyword evidence="5" id="KW-0539">Nucleus</keyword>
<organism evidence="7 8">
    <name type="scientific">Panicum virgatum</name>
    <name type="common">Blackwell switchgrass</name>
    <dbReference type="NCBI Taxonomy" id="38727"/>
    <lineage>
        <taxon>Eukaryota</taxon>
        <taxon>Viridiplantae</taxon>
        <taxon>Streptophyta</taxon>
        <taxon>Embryophyta</taxon>
        <taxon>Tracheophyta</taxon>
        <taxon>Spermatophyta</taxon>
        <taxon>Magnoliopsida</taxon>
        <taxon>Liliopsida</taxon>
        <taxon>Poales</taxon>
        <taxon>Poaceae</taxon>
        <taxon>PACMAD clade</taxon>
        <taxon>Panicoideae</taxon>
        <taxon>Panicodae</taxon>
        <taxon>Paniceae</taxon>
        <taxon>Panicinae</taxon>
        <taxon>Panicum</taxon>
        <taxon>Panicum sect. Hiantes</taxon>
    </lineage>
</organism>
<dbReference type="SMART" id="SM00380">
    <property type="entry name" value="AP2"/>
    <property type="match status" value="1"/>
</dbReference>
<comment type="subcellular location">
    <subcellularLocation>
        <location evidence="1">Nucleus</location>
    </subcellularLocation>
</comment>
<keyword evidence="8" id="KW-1185">Reference proteome</keyword>
<dbReference type="InterPro" id="IPR036955">
    <property type="entry name" value="AP2/ERF_dom_sf"/>
</dbReference>
<evidence type="ECO:0000256" key="3">
    <source>
        <dbReference type="ARBA" id="ARBA00023125"/>
    </source>
</evidence>
<name>A0A8T0P889_PANVG</name>
<dbReference type="SUPFAM" id="SSF54171">
    <property type="entry name" value="DNA-binding domain"/>
    <property type="match status" value="1"/>
</dbReference>
<evidence type="ECO:0000256" key="1">
    <source>
        <dbReference type="ARBA" id="ARBA00004123"/>
    </source>
</evidence>
<comment type="caution">
    <text evidence="7">The sequence shown here is derived from an EMBL/GenBank/DDBJ whole genome shotgun (WGS) entry which is preliminary data.</text>
</comment>
<reference evidence="7 8" key="1">
    <citation type="submission" date="2020-05" db="EMBL/GenBank/DDBJ databases">
        <title>WGS assembly of Panicum virgatum.</title>
        <authorList>
            <person name="Lovell J.T."/>
            <person name="Jenkins J."/>
            <person name="Shu S."/>
            <person name="Juenger T.E."/>
            <person name="Schmutz J."/>
        </authorList>
    </citation>
    <scope>NUCLEOTIDE SEQUENCE [LARGE SCALE GENOMIC DNA]</scope>
    <source>
        <strain evidence="8">cv. AP13</strain>
    </source>
</reference>
<dbReference type="Proteomes" id="UP000823388">
    <property type="component" value="Chromosome 8N"/>
</dbReference>
<dbReference type="EMBL" id="CM029052">
    <property type="protein sequence ID" value="KAG2557198.1"/>
    <property type="molecule type" value="Genomic_DNA"/>
</dbReference>
<dbReference type="GO" id="GO:0005634">
    <property type="term" value="C:nucleus"/>
    <property type="evidence" value="ECO:0007669"/>
    <property type="project" value="UniProtKB-SubCell"/>
</dbReference>
<accession>A0A8T0P889</accession>
<dbReference type="GO" id="GO:0003700">
    <property type="term" value="F:DNA-binding transcription factor activity"/>
    <property type="evidence" value="ECO:0007669"/>
    <property type="project" value="InterPro"/>
</dbReference>
<evidence type="ECO:0000313" key="8">
    <source>
        <dbReference type="Proteomes" id="UP000823388"/>
    </source>
</evidence>
<dbReference type="InterPro" id="IPR001471">
    <property type="entry name" value="AP2/ERF_dom"/>
</dbReference>
<keyword evidence="4" id="KW-0804">Transcription</keyword>
<dbReference type="Gene3D" id="3.30.730.10">
    <property type="entry name" value="AP2/ERF domain"/>
    <property type="match status" value="1"/>
</dbReference>
<evidence type="ECO:0000256" key="5">
    <source>
        <dbReference type="ARBA" id="ARBA00023242"/>
    </source>
</evidence>
<keyword evidence="3" id="KW-0238">DNA-binding</keyword>
<evidence type="ECO:0000256" key="2">
    <source>
        <dbReference type="ARBA" id="ARBA00023015"/>
    </source>
</evidence>
<gene>
    <name evidence="7" type="ORF">PVAP13_8NG243700</name>
</gene>
<dbReference type="GO" id="GO:0009873">
    <property type="term" value="P:ethylene-activated signaling pathway"/>
    <property type="evidence" value="ECO:0007669"/>
    <property type="project" value="InterPro"/>
</dbReference>
<dbReference type="PANTHER" id="PTHR31190">
    <property type="entry name" value="DNA-BINDING DOMAIN"/>
    <property type="match status" value="1"/>
</dbReference>
<protein>
    <recommendedName>
        <fullName evidence="6">AP2/ERF domain-containing protein</fullName>
    </recommendedName>
</protein>
<dbReference type="PROSITE" id="PS51032">
    <property type="entry name" value="AP2_ERF"/>
    <property type="match status" value="1"/>
</dbReference>
<dbReference type="InterPro" id="IPR044808">
    <property type="entry name" value="ERF_plant"/>
</dbReference>
<dbReference type="InterPro" id="IPR016177">
    <property type="entry name" value="DNA-bd_dom_sf"/>
</dbReference>
<dbReference type="GO" id="GO:0003677">
    <property type="term" value="F:DNA binding"/>
    <property type="evidence" value="ECO:0007669"/>
    <property type="project" value="UniProtKB-KW"/>
</dbReference>
<dbReference type="AlphaFoldDB" id="A0A8T0P889"/>
<dbReference type="PRINTS" id="PR00367">
    <property type="entry name" value="ETHRSPELEMNT"/>
</dbReference>
<evidence type="ECO:0000313" key="7">
    <source>
        <dbReference type="EMBL" id="KAG2557198.1"/>
    </source>
</evidence>
<sequence length="186" mass="20250">MEHVQVQCTSYSYSSNCYPAEAPAGSSAALPLDTADGDDMYMQLKALLHQMESWRESSSRRRPEAFIGVRKRPWGKFAAEIRDSTWRGARAAALAYDHAAYAARGATAVLNFPVERVRESLGALALARRHSKRTRRSKLAAAGSSLKTQLHPTTTLHFSGVSAMDVVASPCSCGTVELEDLGADYL</sequence>
<evidence type="ECO:0000259" key="6">
    <source>
        <dbReference type="PROSITE" id="PS51032"/>
    </source>
</evidence>
<proteinExistence type="predicted"/>
<dbReference type="PANTHER" id="PTHR31190:SF367">
    <property type="entry name" value="AP2_ERF DOMAIN-CONTAINING PROTEIN"/>
    <property type="match status" value="1"/>
</dbReference>
<keyword evidence="2" id="KW-0805">Transcription regulation</keyword>